<dbReference type="InterPro" id="IPR001965">
    <property type="entry name" value="Znf_PHD"/>
</dbReference>
<evidence type="ECO:0000256" key="9">
    <source>
        <dbReference type="ARBA" id="ARBA00023242"/>
    </source>
</evidence>
<evidence type="ECO:0000256" key="6">
    <source>
        <dbReference type="ARBA" id="ARBA00023015"/>
    </source>
</evidence>
<evidence type="ECO:0000256" key="7">
    <source>
        <dbReference type="ARBA" id="ARBA00023125"/>
    </source>
</evidence>
<dbReference type="Gene3D" id="2.60.120.650">
    <property type="entry name" value="Cupin"/>
    <property type="match status" value="1"/>
</dbReference>
<dbReference type="CDD" id="cd15553">
    <property type="entry name" value="PHD_Cfp1"/>
    <property type="match status" value="1"/>
</dbReference>
<dbReference type="PROSITE" id="PS51058">
    <property type="entry name" value="ZF_CXXC"/>
    <property type="match status" value="1"/>
</dbReference>
<dbReference type="AlphaFoldDB" id="A0A4E0RKT7"/>
<comment type="subcellular location">
    <subcellularLocation>
        <location evidence="1">Nucleus</location>
    </subcellularLocation>
</comment>
<evidence type="ECO:0000256" key="8">
    <source>
        <dbReference type="ARBA" id="ARBA00023163"/>
    </source>
</evidence>
<dbReference type="PANTHER" id="PTHR46174:SF1">
    <property type="entry name" value="CXXC-TYPE ZINC FINGER PROTEIN 1"/>
    <property type="match status" value="1"/>
</dbReference>
<keyword evidence="3" id="KW-0479">Metal-binding</keyword>
<keyword evidence="4 12" id="KW-0863">Zinc-finger</keyword>
<dbReference type="InterPro" id="IPR037869">
    <property type="entry name" value="Spp1/CFP1"/>
</dbReference>
<feature type="region of interest" description="Disordered" evidence="13">
    <location>
        <begin position="79"/>
        <end position="184"/>
    </location>
</feature>
<keyword evidence="7" id="KW-0238">DNA-binding</keyword>
<evidence type="ECO:0000256" key="2">
    <source>
        <dbReference type="ARBA" id="ARBA00022553"/>
    </source>
</evidence>
<evidence type="ECO:0000259" key="15">
    <source>
        <dbReference type="PROSITE" id="PS51058"/>
    </source>
</evidence>
<dbReference type="GO" id="GO:0045893">
    <property type="term" value="P:positive regulation of DNA-templated transcription"/>
    <property type="evidence" value="ECO:0007669"/>
    <property type="project" value="TreeGrafter"/>
</dbReference>
<keyword evidence="2" id="KW-0597">Phosphoprotein</keyword>
<feature type="domain" description="CXXC-type" evidence="15">
    <location>
        <begin position="210"/>
        <end position="262"/>
    </location>
</feature>
<feature type="compositionally biased region" description="Polar residues" evidence="13">
    <location>
        <begin position="269"/>
        <end position="280"/>
    </location>
</feature>
<dbReference type="Proteomes" id="UP000230066">
    <property type="component" value="Unassembled WGS sequence"/>
</dbReference>
<dbReference type="GO" id="GO:0008270">
    <property type="term" value="F:zinc ion binding"/>
    <property type="evidence" value="ECO:0007669"/>
    <property type="project" value="UniProtKB-KW"/>
</dbReference>
<dbReference type="Pfam" id="PF00628">
    <property type="entry name" value="PHD"/>
    <property type="match status" value="1"/>
</dbReference>
<reference evidence="16" key="1">
    <citation type="submission" date="2019-03" db="EMBL/GenBank/DDBJ databases">
        <title>Improved annotation for the trematode Fasciola hepatica.</title>
        <authorList>
            <person name="Choi Y.-J."/>
            <person name="Martin J."/>
            <person name="Mitreva M."/>
        </authorList>
    </citation>
    <scope>NUCLEOTIDE SEQUENCE [LARGE SCALE GENOMIC DNA]</scope>
</reference>
<dbReference type="InterPro" id="IPR011011">
    <property type="entry name" value="Znf_FYVE_PHD"/>
</dbReference>
<dbReference type="PROSITE" id="PS01359">
    <property type="entry name" value="ZF_PHD_1"/>
    <property type="match status" value="1"/>
</dbReference>
<feature type="domain" description="PHD-type" evidence="14">
    <location>
        <begin position="23"/>
        <end position="73"/>
    </location>
</feature>
<dbReference type="InterPro" id="IPR002857">
    <property type="entry name" value="Znf_CXXC"/>
</dbReference>
<evidence type="ECO:0000256" key="1">
    <source>
        <dbReference type="ARBA" id="ARBA00004123"/>
    </source>
</evidence>
<dbReference type="SUPFAM" id="SSF57903">
    <property type="entry name" value="FYVE/PHD zinc finger"/>
    <property type="match status" value="1"/>
</dbReference>
<name>A0A4E0RKT7_FASHE</name>
<evidence type="ECO:0000256" key="10">
    <source>
        <dbReference type="ARBA" id="ARBA00023828"/>
    </source>
</evidence>
<evidence type="ECO:0000313" key="17">
    <source>
        <dbReference type="Proteomes" id="UP000230066"/>
    </source>
</evidence>
<dbReference type="PROSITE" id="PS50016">
    <property type="entry name" value="ZF_PHD_2"/>
    <property type="match status" value="1"/>
</dbReference>
<feature type="compositionally biased region" description="Low complexity" evidence="13">
    <location>
        <begin position="94"/>
        <end position="106"/>
    </location>
</feature>
<dbReference type="InterPro" id="IPR019787">
    <property type="entry name" value="Znf_PHD-finger"/>
</dbReference>
<dbReference type="SMART" id="SM00249">
    <property type="entry name" value="PHD"/>
    <property type="match status" value="1"/>
</dbReference>
<evidence type="ECO:0000256" key="13">
    <source>
        <dbReference type="SAM" id="MobiDB-lite"/>
    </source>
</evidence>
<comment type="caution">
    <text evidence="16">The sequence shown here is derived from an EMBL/GenBank/DDBJ whole genome shotgun (WGS) entry which is preliminary data.</text>
</comment>
<dbReference type="PANTHER" id="PTHR46174">
    <property type="entry name" value="CXXC-TYPE ZINC FINGER PROTEIN 1"/>
    <property type="match status" value="1"/>
</dbReference>
<dbReference type="EMBL" id="JXXN02000716">
    <property type="protein sequence ID" value="THD26514.1"/>
    <property type="molecule type" value="Genomic_DNA"/>
</dbReference>
<keyword evidence="6" id="KW-0805">Transcription regulation</keyword>
<keyword evidence="5" id="KW-0862">Zinc</keyword>
<evidence type="ECO:0000256" key="4">
    <source>
        <dbReference type="ARBA" id="ARBA00022771"/>
    </source>
</evidence>
<protein>
    <recommendedName>
        <fullName evidence="10">CXXC-type zinc finger protein 1</fullName>
    </recommendedName>
    <alternativeName>
        <fullName evidence="11">PHD finger and CXXC domain-containing protein 1</fullName>
    </alternativeName>
</protein>
<dbReference type="FunFam" id="3.30.40.10:FF:000138">
    <property type="entry name" value="CXXC-type zinc finger protein 1"/>
    <property type="match status" value="1"/>
</dbReference>
<evidence type="ECO:0000259" key="14">
    <source>
        <dbReference type="PROSITE" id="PS50016"/>
    </source>
</evidence>
<dbReference type="GO" id="GO:0048188">
    <property type="term" value="C:Set1C/COMPASS complex"/>
    <property type="evidence" value="ECO:0007669"/>
    <property type="project" value="InterPro"/>
</dbReference>
<evidence type="ECO:0000256" key="3">
    <source>
        <dbReference type="ARBA" id="ARBA00022723"/>
    </source>
</evidence>
<evidence type="ECO:0000256" key="12">
    <source>
        <dbReference type="PROSITE-ProRule" id="PRU00509"/>
    </source>
</evidence>
<keyword evidence="9" id="KW-0539">Nucleus</keyword>
<gene>
    <name evidence="16" type="ORF">D915_002377</name>
</gene>
<dbReference type="InterPro" id="IPR019786">
    <property type="entry name" value="Zinc_finger_PHD-type_CS"/>
</dbReference>
<feature type="compositionally biased region" description="Basic and acidic residues" evidence="13">
    <location>
        <begin position="130"/>
        <end position="153"/>
    </location>
</feature>
<evidence type="ECO:0000256" key="5">
    <source>
        <dbReference type="ARBA" id="ARBA00022833"/>
    </source>
</evidence>
<organism evidence="16 17">
    <name type="scientific">Fasciola hepatica</name>
    <name type="common">Liver fluke</name>
    <dbReference type="NCBI Taxonomy" id="6192"/>
    <lineage>
        <taxon>Eukaryota</taxon>
        <taxon>Metazoa</taxon>
        <taxon>Spiralia</taxon>
        <taxon>Lophotrochozoa</taxon>
        <taxon>Platyhelminthes</taxon>
        <taxon>Trematoda</taxon>
        <taxon>Digenea</taxon>
        <taxon>Plagiorchiida</taxon>
        <taxon>Echinostomata</taxon>
        <taxon>Echinostomatoidea</taxon>
        <taxon>Fasciolidae</taxon>
        <taxon>Fasciola</taxon>
    </lineage>
</organism>
<feature type="region of interest" description="Disordered" evidence="13">
    <location>
        <begin position="263"/>
        <end position="300"/>
    </location>
</feature>
<accession>A0A4E0RKT7</accession>
<evidence type="ECO:0000256" key="11">
    <source>
        <dbReference type="ARBA" id="ARBA00081451"/>
    </source>
</evidence>
<evidence type="ECO:0000313" key="16">
    <source>
        <dbReference type="EMBL" id="THD26514.1"/>
    </source>
</evidence>
<proteinExistence type="predicted"/>
<keyword evidence="8" id="KW-0804">Transcription</keyword>
<dbReference type="Pfam" id="PF02008">
    <property type="entry name" value="zf-CXXC"/>
    <property type="match status" value="1"/>
</dbReference>
<dbReference type="GO" id="GO:0003677">
    <property type="term" value="F:DNA binding"/>
    <property type="evidence" value="ECO:0007669"/>
    <property type="project" value="UniProtKB-KW"/>
</dbReference>
<sequence>MQKRRRTGSKRSSDTQDDTKDLPVYCICRSTDGERFMIACDRCEEWYHGDCINVTPKQAEQIKTFYCHQCRRKDPTLDIEYKSTRNQRTKASRRALSPGSSSSAYADQPSPVKPSKGKRSNQSSSSLTPHDFKGKLSDERSSPSHSFSERKFTSNDTKVSPASIIDGFSESAGPTSPSSSYLHRNYWPRDHEQFKYDDEPNPNSQMSTPAKMRPCFSRLRSCGSCSGCTQPEDCGKCDYCRDRRKFGGPNRMRQKCRLRQCVGGPNLARSRNPSTTTQGLGSRRRKQQTLQGVLLGPPSPSRLQQYTDFDDEQFEVPIDFSPRPYIDQPSSGIYNQHLNNHGIPVGSKMRRGDHRLQSTPHDLDIMSSRPYQRLAVDGSIGSTNSSRNKDSVSGVFPLPSGDGIDFLDDDSDDDLVISGPPHCAGPTCISAPLPGEKYCSEACRVKHANSRGNLRPTPPRLGAVVHDAVIP</sequence>
<keyword evidence="17" id="KW-1185">Reference proteome</keyword>
<feature type="compositionally biased region" description="Low complexity" evidence="13">
    <location>
        <begin position="169"/>
        <end position="180"/>
    </location>
</feature>